<dbReference type="eggNOG" id="COG2133">
    <property type="taxonomic scope" value="Bacteria"/>
</dbReference>
<organism evidence="3 4">
    <name type="scientific">Coleofasciculus chthonoplastes PCC 7420</name>
    <dbReference type="NCBI Taxonomy" id="118168"/>
    <lineage>
        <taxon>Bacteria</taxon>
        <taxon>Bacillati</taxon>
        <taxon>Cyanobacteriota</taxon>
        <taxon>Cyanophyceae</taxon>
        <taxon>Coleofasciculales</taxon>
        <taxon>Coleofasciculaceae</taxon>
        <taxon>Coleofasciculus</taxon>
    </lineage>
</organism>
<evidence type="ECO:0000256" key="1">
    <source>
        <dbReference type="SAM" id="MobiDB-lite"/>
    </source>
</evidence>
<dbReference type="OrthoDB" id="9770043at2"/>
<sequence>MNLNIVRLIQGTGSTIALVTLTSCAFPPPSDTATVSQTPPESEDSASSPDVTVSADSVATPQGVQKTTVIEGLDHPWGMAWLPDGAILITERSGQLRIVRDGVLDPTPIAGVPEVFAVKQGGLMDVSLHPRFSENSWVYLTYSHGTRQTNHTRVARAKFDGSALSDVEVIFQVSQLKSGGQHFGSRIVWLPDDTLLIAIGDGGNPPVQLDGDLIRKQAQNRRSHLGKIIRLNDDGTIPNDNPFVESPDADPAIWSYGHRNIQGLTFDSQTRRIWSTEHGARGGDELNLVEAGENYGWPLVTHSREYSGGIISNQQSRPGMVDPKLLWTPAIAPSGLVIYDSDRVPQWQGDLFAGGLVSRDVRHIELDESGNVVNETSIDIGQRVRDVRQSPDGLLYILTDEANGQLIRIEPIPG</sequence>
<feature type="domain" description="Glucose/Sorbosone dehydrogenase" evidence="2">
    <location>
        <begin position="73"/>
        <end position="408"/>
    </location>
</feature>
<dbReference type="InterPro" id="IPR012938">
    <property type="entry name" value="Glc/Sorbosone_DH"/>
</dbReference>
<dbReference type="HOGENOM" id="CLU_012253_1_1_3"/>
<feature type="region of interest" description="Disordered" evidence="1">
    <location>
        <begin position="30"/>
        <end position="60"/>
    </location>
</feature>
<reference evidence="3 4" key="1">
    <citation type="submission" date="2008-07" db="EMBL/GenBank/DDBJ databases">
        <authorList>
            <person name="Tandeau de Marsac N."/>
            <person name="Ferriera S."/>
            <person name="Johnson J."/>
            <person name="Kravitz S."/>
            <person name="Beeson K."/>
            <person name="Sutton G."/>
            <person name="Rogers Y.-H."/>
            <person name="Friedman R."/>
            <person name="Frazier M."/>
            <person name="Venter J.C."/>
        </authorList>
    </citation>
    <scope>NUCLEOTIDE SEQUENCE [LARGE SCALE GENOMIC DNA]</scope>
    <source>
        <strain evidence="3 4">PCC 7420</strain>
    </source>
</reference>
<evidence type="ECO:0000313" key="4">
    <source>
        <dbReference type="Proteomes" id="UP000003835"/>
    </source>
</evidence>
<keyword evidence="4" id="KW-1185">Reference proteome</keyword>
<gene>
    <name evidence="3" type="ORF">MC7420_1024</name>
</gene>
<dbReference type="InterPro" id="IPR011042">
    <property type="entry name" value="6-blade_b-propeller_TolB-like"/>
</dbReference>
<dbReference type="InterPro" id="IPR011041">
    <property type="entry name" value="Quinoprot_gluc/sorb_DH_b-prop"/>
</dbReference>
<dbReference type="PROSITE" id="PS51257">
    <property type="entry name" value="PROKAR_LIPOPROTEIN"/>
    <property type="match status" value="1"/>
</dbReference>
<dbReference type="Proteomes" id="UP000003835">
    <property type="component" value="Unassembled WGS sequence"/>
</dbReference>
<evidence type="ECO:0000259" key="2">
    <source>
        <dbReference type="Pfam" id="PF07995"/>
    </source>
</evidence>
<dbReference type="PANTHER" id="PTHR19328:SF75">
    <property type="entry name" value="ALDOSE SUGAR DEHYDROGENASE YLII"/>
    <property type="match status" value="1"/>
</dbReference>
<dbReference type="SUPFAM" id="SSF50952">
    <property type="entry name" value="Soluble quinoprotein glucose dehydrogenase"/>
    <property type="match status" value="1"/>
</dbReference>
<protein>
    <submittedName>
        <fullName evidence="3">Glucose / Sorbosone dehydrogenase domain protein</fullName>
    </submittedName>
</protein>
<name>B4W0C7_9CYAN</name>
<dbReference type="Pfam" id="PF07995">
    <property type="entry name" value="GSDH"/>
    <property type="match status" value="1"/>
</dbReference>
<dbReference type="Gene3D" id="2.120.10.30">
    <property type="entry name" value="TolB, C-terminal domain"/>
    <property type="match status" value="1"/>
</dbReference>
<dbReference type="RefSeq" id="WP_006104631.1">
    <property type="nucleotide sequence ID" value="NZ_DS989865.1"/>
</dbReference>
<evidence type="ECO:0000313" key="3">
    <source>
        <dbReference type="EMBL" id="EDX72355.1"/>
    </source>
</evidence>
<dbReference type="STRING" id="118168.MC7420_1024"/>
<accession>B4W0C7</accession>
<proteinExistence type="predicted"/>
<dbReference type="PANTHER" id="PTHR19328">
    <property type="entry name" value="HEDGEHOG-INTERACTING PROTEIN"/>
    <property type="match status" value="1"/>
</dbReference>
<dbReference type="AlphaFoldDB" id="B4W0C7"/>
<dbReference type="EMBL" id="DS989865">
    <property type="protein sequence ID" value="EDX72355.1"/>
    <property type="molecule type" value="Genomic_DNA"/>
</dbReference>